<feature type="transmembrane region" description="Helical" evidence="1">
    <location>
        <begin position="53"/>
        <end position="76"/>
    </location>
</feature>
<accession>A0A1P8LWB2</accession>
<feature type="transmembrane region" description="Helical" evidence="1">
    <location>
        <begin position="20"/>
        <end position="41"/>
    </location>
</feature>
<reference evidence="2 3" key="1">
    <citation type="journal article" date="2011" name="J. Bacteriol.">
        <title>Genome sequence of Halobiforma lacisalsi AJ5, an extremely halophilic archaeon which harbors a bop gene.</title>
        <authorList>
            <person name="Jiang X."/>
            <person name="Wang S."/>
            <person name="Cheng H."/>
            <person name="Huo Y."/>
            <person name="Zhang X."/>
            <person name="Zhu X."/>
            <person name="Han X."/>
            <person name="Ni P."/>
            <person name="Wu M."/>
        </authorList>
    </citation>
    <scope>NUCLEOTIDE SEQUENCE [LARGE SCALE GENOMIC DNA]</scope>
    <source>
        <strain evidence="2 3">AJ5</strain>
    </source>
</reference>
<gene>
    <name evidence="2" type="ORF">CHINAEXTREME_13635</name>
</gene>
<dbReference type="KEGG" id="hlc:CHINAEXTREME13635"/>
<dbReference type="Proteomes" id="UP000186547">
    <property type="component" value="Chromosome"/>
</dbReference>
<dbReference type="AlphaFoldDB" id="A0A1P8LWB2"/>
<organism evidence="2 3">
    <name type="scientific">Natronobacterium lacisalsi AJ5</name>
    <dbReference type="NCBI Taxonomy" id="358396"/>
    <lineage>
        <taxon>Archaea</taxon>
        <taxon>Methanobacteriati</taxon>
        <taxon>Methanobacteriota</taxon>
        <taxon>Stenosarchaea group</taxon>
        <taxon>Halobacteria</taxon>
        <taxon>Halobacteriales</taxon>
        <taxon>Natrialbaceae</taxon>
        <taxon>Natronobacterium</taxon>
    </lineage>
</organism>
<proteinExistence type="predicted"/>
<evidence type="ECO:0000313" key="2">
    <source>
        <dbReference type="EMBL" id="APX00091.1"/>
    </source>
</evidence>
<dbReference type="InterPro" id="IPR055894">
    <property type="entry name" value="DUF7471"/>
</dbReference>
<evidence type="ECO:0000313" key="3">
    <source>
        <dbReference type="Proteomes" id="UP000186547"/>
    </source>
</evidence>
<sequence length="125" mass="13410">MADASALPVGDWLPPSIAPLLFAIVAFAAVGTLTLFIVGLIGYARRSTFRYRVLTVALGALVVRSIVGAGTTFGLVPMVVHHLVGHGADLLVAWLLLYLLYCERGTTVREADIDAATELEMKRDE</sequence>
<keyword evidence="1" id="KW-0472">Membrane</keyword>
<keyword evidence="1" id="KW-1133">Transmembrane helix</keyword>
<keyword evidence="1" id="KW-0812">Transmembrane</keyword>
<evidence type="ECO:0000256" key="1">
    <source>
        <dbReference type="SAM" id="Phobius"/>
    </source>
</evidence>
<dbReference type="Pfam" id="PF24283">
    <property type="entry name" value="DUF7471"/>
    <property type="match status" value="1"/>
</dbReference>
<protein>
    <submittedName>
        <fullName evidence="2">Uncharacterized protein</fullName>
    </submittedName>
</protein>
<feature type="transmembrane region" description="Helical" evidence="1">
    <location>
        <begin position="82"/>
        <end position="101"/>
    </location>
</feature>
<dbReference type="EMBL" id="CP019285">
    <property type="protein sequence ID" value="APX00091.1"/>
    <property type="molecule type" value="Genomic_DNA"/>
</dbReference>
<name>A0A1P8LWB2_NATLA</name>